<dbReference type="Proteomes" id="UP001203338">
    <property type="component" value="Unassembled WGS sequence"/>
</dbReference>
<evidence type="ECO:0000313" key="1">
    <source>
        <dbReference type="EMBL" id="MCL6271306.1"/>
    </source>
</evidence>
<name>A0ABT0PJ91_9GAMM</name>
<keyword evidence="2" id="KW-1185">Reference proteome</keyword>
<reference evidence="1 2" key="1">
    <citation type="submission" date="2022-05" db="EMBL/GenBank/DDBJ databases">
        <authorList>
            <person name="Park J.-S."/>
        </authorList>
    </citation>
    <scope>NUCLEOTIDE SEQUENCE [LARGE SCALE GENOMIC DNA]</scope>
    <source>
        <strain evidence="1 2">2012CJ34-2</strain>
    </source>
</reference>
<dbReference type="RefSeq" id="WP_249700831.1">
    <property type="nucleotide sequence ID" value="NZ_JAMFLX010000023.1"/>
</dbReference>
<proteinExistence type="predicted"/>
<dbReference type="EMBL" id="JAMFLX010000023">
    <property type="protein sequence ID" value="MCL6271306.1"/>
    <property type="molecule type" value="Genomic_DNA"/>
</dbReference>
<organism evidence="1 2">
    <name type="scientific">Parendozoicomonas callyspongiae</name>
    <dbReference type="NCBI Taxonomy" id="2942213"/>
    <lineage>
        <taxon>Bacteria</taxon>
        <taxon>Pseudomonadati</taxon>
        <taxon>Pseudomonadota</taxon>
        <taxon>Gammaproteobacteria</taxon>
        <taxon>Oceanospirillales</taxon>
        <taxon>Endozoicomonadaceae</taxon>
        <taxon>Parendozoicomonas</taxon>
    </lineage>
</organism>
<protein>
    <submittedName>
        <fullName evidence="1">Uncharacterized protein</fullName>
    </submittedName>
</protein>
<evidence type="ECO:0000313" key="2">
    <source>
        <dbReference type="Proteomes" id="UP001203338"/>
    </source>
</evidence>
<comment type="caution">
    <text evidence="1">The sequence shown here is derived from an EMBL/GenBank/DDBJ whole genome shotgun (WGS) entry which is preliminary data.</text>
</comment>
<accession>A0ABT0PJ91</accession>
<gene>
    <name evidence="1" type="ORF">M3P05_15385</name>
</gene>
<sequence>MEYVRKFLRTLLSHIDLISALHNQYGSLSFSSREFMDLARTIHLNESSDDDNGGELTDLFTRLCQQELLIPVARAENQYDLNPTILDIIELITDQQQLGLSASLKAKIDDLHRLTHLLGNGLAARDSYLVGRYTSQLDRRFRDVHRELQQNEQAIMRIIEDAKNSSRDIPLKTRYSLALDAWNNYVRPAADMLDVQGDYERTLKSIEHQLLDHMEQARHTIGFEGIARLEKLNYRLLDLRSALRRSIDRCSRLLEPIYRRFQQNSSLTRGASIAIAEMRRNKFKYACSPNGVELIGRSRPSLTDSDNSLIAYLSELSVLESPHFDIPEASEDSGPEPVTYSMVEEAALSFLPIQDCLDWLIQQYPQLDTRQLLEFMTRLTNESEILAGEVVAEEARQYETDTHLITMQRRTLARKEAANT</sequence>